<name>A0ABM8BDP5_9BIFI</name>
<evidence type="ECO:0000259" key="8">
    <source>
        <dbReference type="Pfam" id="PF02384"/>
    </source>
</evidence>
<dbReference type="InterPro" id="IPR051537">
    <property type="entry name" value="DNA_Adenine_Mtase"/>
</dbReference>
<dbReference type="InterPro" id="IPR004546">
    <property type="entry name" value="Restrct_endonuc_T1M"/>
</dbReference>
<dbReference type="Proteomes" id="UP001321748">
    <property type="component" value="Chromosome"/>
</dbReference>
<evidence type="ECO:0000259" key="9">
    <source>
        <dbReference type="Pfam" id="PF12161"/>
    </source>
</evidence>
<dbReference type="PANTHER" id="PTHR42933">
    <property type="entry name" value="SLR6095 PROTEIN"/>
    <property type="match status" value="1"/>
</dbReference>
<evidence type="ECO:0000256" key="4">
    <source>
        <dbReference type="ARBA" id="ARBA00022679"/>
    </source>
</evidence>
<dbReference type="InterPro" id="IPR038333">
    <property type="entry name" value="T1MK-like_N_sf"/>
</dbReference>
<organism evidence="10 11">
    <name type="scientific">Bombiscardovia apis</name>
    <dbReference type="NCBI Taxonomy" id="2932182"/>
    <lineage>
        <taxon>Bacteria</taxon>
        <taxon>Bacillati</taxon>
        <taxon>Actinomycetota</taxon>
        <taxon>Actinomycetes</taxon>
        <taxon>Bifidobacteriales</taxon>
        <taxon>Bifidobacteriaceae</taxon>
        <taxon>Bombiscardovia</taxon>
    </lineage>
</organism>
<dbReference type="Gene3D" id="1.20.1260.30">
    <property type="match status" value="1"/>
</dbReference>
<evidence type="ECO:0000256" key="5">
    <source>
        <dbReference type="ARBA" id="ARBA00022691"/>
    </source>
</evidence>
<proteinExistence type="inferred from homology"/>
<dbReference type="EMBL" id="AP026800">
    <property type="protein sequence ID" value="BDR55022.1"/>
    <property type="molecule type" value="Genomic_DNA"/>
</dbReference>
<dbReference type="InterPro" id="IPR003356">
    <property type="entry name" value="DNA_methylase_A-5"/>
</dbReference>
<dbReference type="EC" id="2.1.1.72" evidence="2"/>
<dbReference type="InterPro" id="IPR029063">
    <property type="entry name" value="SAM-dependent_MTases_sf"/>
</dbReference>
<sequence>MAQSQNTAKQLTSQLWSMANDLRGKMSADEFRDYILGFIFYRYLSQKQEEYLNESGIMDRKEGESINVAYARNVAADGIEDWRTAISRRLGYAIDPEYTWASLMEQLHNQTLKPEFFQSMLDRFKYNAELAAREGNSESERDFREVFSDMNLSDSSLGNSTSARAKSLANIAEKIDSIEFVDEAGHDILGDVYEYLISEFASNSGKKAGEFYTPHEVSRVLAKLVTYKDPQAPDAGKGVLWDTSRDFSLYDPTMGSGSLLLTVQQELPERTSPAQTRFYGQELNRTTYNLARMNLMMHGVEYRAMRLRNADTLESDWPNGTDANGVDHPLFFDAVVANPPYSQHWDNEVSKMKDPRFKDYGKLAPKSKADFAFVEHCVYHLKDTGRMAIVLPHGVLFRGAAEGMIRKALIEKNYLDAVIGLPANLFYSTSIPTVVLVFRKNRSNNDILFIDASKDFEKGKNQNHLREEDIDKIISTYAAHEDVEKYAHVATREEIVENEYNLNIPRYVDTFEEEEPIDIDQVNKELAEVDAQIADLQAKFDAMVADLVPTDKQTGE</sequence>
<dbReference type="Pfam" id="PF02384">
    <property type="entry name" value="N6_Mtase"/>
    <property type="match status" value="1"/>
</dbReference>
<keyword evidence="3" id="KW-0489">Methyltransferase</keyword>
<dbReference type="NCBIfam" id="TIGR00497">
    <property type="entry name" value="hsdM"/>
    <property type="match status" value="1"/>
</dbReference>
<feature type="domain" description="DNA methylase adenine-specific" evidence="8">
    <location>
        <begin position="186"/>
        <end position="515"/>
    </location>
</feature>
<comment type="similarity">
    <text evidence="1">Belongs to the N(4)/N(6)-methyltransferase family.</text>
</comment>
<dbReference type="PRINTS" id="PR00507">
    <property type="entry name" value="N12N6MTFRASE"/>
</dbReference>
<evidence type="ECO:0000313" key="10">
    <source>
        <dbReference type="EMBL" id="BDR55022.1"/>
    </source>
</evidence>
<keyword evidence="11" id="KW-1185">Reference proteome</keyword>
<dbReference type="InterPro" id="IPR022749">
    <property type="entry name" value="D12N6_MeTrfase_N"/>
</dbReference>
<dbReference type="SUPFAM" id="SSF53335">
    <property type="entry name" value="S-adenosyl-L-methionine-dependent methyltransferases"/>
    <property type="match status" value="1"/>
</dbReference>
<dbReference type="Pfam" id="PF12161">
    <property type="entry name" value="HsdM_N"/>
    <property type="match status" value="1"/>
</dbReference>
<accession>A0ABM8BDP5</accession>
<dbReference type="RefSeq" id="WP_317642526.1">
    <property type="nucleotide sequence ID" value="NZ_AP026800.1"/>
</dbReference>
<evidence type="ECO:0000313" key="11">
    <source>
        <dbReference type="Proteomes" id="UP001321748"/>
    </source>
</evidence>
<evidence type="ECO:0000256" key="6">
    <source>
        <dbReference type="ARBA" id="ARBA00022747"/>
    </source>
</evidence>
<feature type="domain" description="N6 adenine-specific DNA methyltransferase N-terminal" evidence="9">
    <location>
        <begin position="11"/>
        <end position="175"/>
    </location>
</feature>
<keyword evidence="6" id="KW-0680">Restriction system</keyword>
<dbReference type="PANTHER" id="PTHR42933:SF1">
    <property type="entry name" value="SITE-SPECIFIC DNA-METHYLTRANSFERASE (ADENINE-SPECIFIC)"/>
    <property type="match status" value="1"/>
</dbReference>
<dbReference type="PROSITE" id="PS00092">
    <property type="entry name" value="N6_MTASE"/>
    <property type="match status" value="1"/>
</dbReference>
<reference evidence="10 11" key="1">
    <citation type="journal article" date="2023" name="Microbiol. Spectr.">
        <title>Symbiosis of Carpenter Bees with Uncharacterized Lactic Acid Bacteria Showing NAD Auxotrophy.</title>
        <authorList>
            <person name="Kawasaki S."/>
            <person name="Ozawa K."/>
            <person name="Mori T."/>
            <person name="Yamamoto A."/>
            <person name="Ito M."/>
            <person name="Ohkuma M."/>
            <person name="Sakamoto M."/>
            <person name="Matsutani M."/>
        </authorList>
    </citation>
    <scope>NUCLEOTIDE SEQUENCE [LARGE SCALE GENOMIC DNA]</scope>
    <source>
        <strain evidence="10 11">KimH</strain>
    </source>
</reference>
<evidence type="ECO:0000256" key="3">
    <source>
        <dbReference type="ARBA" id="ARBA00022603"/>
    </source>
</evidence>
<protein>
    <recommendedName>
        <fullName evidence="2">site-specific DNA-methyltransferase (adenine-specific)</fullName>
        <ecNumber evidence="2">2.1.1.72</ecNumber>
    </recommendedName>
</protein>
<evidence type="ECO:0000256" key="1">
    <source>
        <dbReference type="ARBA" id="ARBA00006594"/>
    </source>
</evidence>
<comment type="catalytic activity">
    <reaction evidence="7">
        <text>a 2'-deoxyadenosine in DNA + S-adenosyl-L-methionine = an N(6)-methyl-2'-deoxyadenosine in DNA + S-adenosyl-L-homocysteine + H(+)</text>
        <dbReference type="Rhea" id="RHEA:15197"/>
        <dbReference type="Rhea" id="RHEA-COMP:12418"/>
        <dbReference type="Rhea" id="RHEA-COMP:12419"/>
        <dbReference type="ChEBI" id="CHEBI:15378"/>
        <dbReference type="ChEBI" id="CHEBI:57856"/>
        <dbReference type="ChEBI" id="CHEBI:59789"/>
        <dbReference type="ChEBI" id="CHEBI:90615"/>
        <dbReference type="ChEBI" id="CHEBI:90616"/>
        <dbReference type="EC" id="2.1.1.72"/>
    </reaction>
</comment>
<keyword evidence="5" id="KW-0949">S-adenosyl-L-methionine</keyword>
<keyword evidence="4" id="KW-0808">Transferase</keyword>
<evidence type="ECO:0000256" key="7">
    <source>
        <dbReference type="ARBA" id="ARBA00047942"/>
    </source>
</evidence>
<dbReference type="InterPro" id="IPR002052">
    <property type="entry name" value="DNA_methylase_N6_adenine_CS"/>
</dbReference>
<gene>
    <name evidence="10" type="ORF">KIMH_11330</name>
</gene>
<evidence type="ECO:0000256" key="2">
    <source>
        <dbReference type="ARBA" id="ARBA00011900"/>
    </source>
</evidence>
<dbReference type="Gene3D" id="3.40.50.150">
    <property type="entry name" value="Vaccinia Virus protein VP39"/>
    <property type="match status" value="1"/>
</dbReference>